<name>G0U3X4_TRYVY</name>
<evidence type="ECO:0000313" key="1">
    <source>
        <dbReference type="EMBL" id="CCC52134.1"/>
    </source>
</evidence>
<protein>
    <submittedName>
        <fullName evidence="1">Uncharacterized protein</fullName>
    </submittedName>
</protein>
<gene>
    <name evidence="1" type="ORF">TVY486_1011770</name>
</gene>
<sequence length="131" mass="14185">MFQEGRVSISAVVKWNNMLGKDKVCGDEGSTLFCCAMSSQLVQLGRAGLLNLQRAHHSTHPLLGTATTSPQSLQLLECFTPLLTSLLCTPLAAISSTKARSQLWKCCLFLPTFPPLLHTMDLASARTSGHQ</sequence>
<accession>G0U3X4</accession>
<reference evidence="1" key="1">
    <citation type="journal article" date="2012" name="Proc. Natl. Acad. Sci. U.S.A.">
        <title>Antigenic diversity is generated by distinct evolutionary mechanisms in African trypanosome species.</title>
        <authorList>
            <person name="Jackson A.P."/>
            <person name="Berry A."/>
            <person name="Aslett M."/>
            <person name="Allison H.C."/>
            <person name="Burton P."/>
            <person name="Vavrova-Anderson J."/>
            <person name="Brown R."/>
            <person name="Browne H."/>
            <person name="Corton N."/>
            <person name="Hauser H."/>
            <person name="Gamble J."/>
            <person name="Gilderthorp R."/>
            <person name="Marcello L."/>
            <person name="McQuillan J."/>
            <person name="Otto T.D."/>
            <person name="Quail M.A."/>
            <person name="Sanders M.J."/>
            <person name="van Tonder A."/>
            <person name="Ginger M.L."/>
            <person name="Field M.C."/>
            <person name="Barry J.D."/>
            <person name="Hertz-Fowler C."/>
            <person name="Berriman M."/>
        </authorList>
    </citation>
    <scope>NUCLEOTIDE SEQUENCE</scope>
    <source>
        <strain evidence="1">Y486</strain>
    </source>
</reference>
<dbReference type="AlphaFoldDB" id="G0U3X4"/>
<dbReference type="EMBL" id="HE573026">
    <property type="protein sequence ID" value="CCC52134.1"/>
    <property type="molecule type" value="Genomic_DNA"/>
</dbReference>
<dbReference type="VEuPathDB" id="TriTrypDB:TvY486_1011770"/>
<proteinExistence type="predicted"/>
<organism evidence="1">
    <name type="scientific">Trypanosoma vivax (strain Y486)</name>
    <dbReference type="NCBI Taxonomy" id="1055687"/>
    <lineage>
        <taxon>Eukaryota</taxon>
        <taxon>Discoba</taxon>
        <taxon>Euglenozoa</taxon>
        <taxon>Kinetoplastea</taxon>
        <taxon>Metakinetoplastina</taxon>
        <taxon>Trypanosomatida</taxon>
        <taxon>Trypanosomatidae</taxon>
        <taxon>Trypanosoma</taxon>
        <taxon>Duttonella</taxon>
    </lineage>
</organism>